<evidence type="ECO:0000256" key="1">
    <source>
        <dbReference type="SAM" id="Phobius"/>
    </source>
</evidence>
<sequence>MKHQGTVTFVVVVLFIIGLIVYLRWDYLDMKKHNCQRTNESRQRMTWHTTYDGKGNPTGGYPIMVTDWLYVCDDHARWR</sequence>
<keyword evidence="1" id="KW-0812">Transmembrane</keyword>
<proteinExistence type="predicted"/>
<keyword evidence="1" id="KW-0472">Membrane</keyword>
<feature type="transmembrane region" description="Helical" evidence="1">
    <location>
        <begin position="6"/>
        <end position="23"/>
    </location>
</feature>
<reference evidence="2" key="1">
    <citation type="submission" date="2024-05" db="EMBL/GenBank/DDBJ databases">
        <authorList>
            <person name="Mugo M.M."/>
            <person name="Musyoki A.M."/>
            <person name="Makumi A.M."/>
            <person name="Mutai I."/>
            <person name="Drechsel O."/>
            <person name="Kering K.K."/>
            <person name="Muturi P."/>
            <person name="Mbae C.K."/>
            <person name="Kariuki S.M."/>
        </authorList>
    </citation>
    <scope>NUCLEOTIDE SEQUENCE</scope>
</reference>
<gene>
    <name evidence="2" type="ORF">TCZZUYSU_CDS0071</name>
</gene>
<protein>
    <submittedName>
        <fullName evidence="2">Uncharacterized protein</fullName>
    </submittedName>
</protein>
<accession>A0AAU8GH42</accession>
<name>A0AAU8GH42_9CAUD</name>
<organism evidence="2">
    <name type="scientific">Salmonella phage vB_SEnST11_KE25</name>
    <dbReference type="NCBI Taxonomy" id="3161176"/>
    <lineage>
        <taxon>Viruses</taxon>
        <taxon>Duplodnaviria</taxon>
        <taxon>Heunggongvirae</taxon>
        <taxon>Uroviricota</taxon>
        <taxon>Caudoviricetes</taxon>
        <taxon>Rosemountvirus</taxon>
    </lineage>
</organism>
<keyword evidence="1" id="KW-1133">Transmembrane helix</keyword>
<evidence type="ECO:0000313" key="2">
    <source>
        <dbReference type="EMBL" id="XCH40842.1"/>
    </source>
</evidence>
<dbReference type="EMBL" id="PP856724">
    <property type="protein sequence ID" value="XCH40842.1"/>
    <property type="molecule type" value="Genomic_DNA"/>
</dbReference>